<comment type="subcellular location">
    <subcellularLocation>
        <location evidence="1">Membrane</location>
        <topology evidence="1">Multi-pass membrane protein</topology>
    </subcellularLocation>
</comment>
<evidence type="ECO:0000313" key="7">
    <source>
        <dbReference type="EMBL" id="KAH6889764.1"/>
    </source>
</evidence>
<dbReference type="InterPro" id="IPR011701">
    <property type="entry name" value="MFS"/>
</dbReference>
<evidence type="ECO:0000256" key="2">
    <source>
        <dbReference type="ARBA" id="ARBA00022692"/>
    </source>
</evidence>
<dbReference type="Proteomes" id="UP000777438">
    <property type="component" value="Unassembled WGS sequence"/>
</dbReference>
<sequence length="461" mass="50084">MSLYQLPLNRLIEKRLCQDYYASTDPSVIGPDGSVDEQLCKIDLVQKGLGRIQGVMETIWIGGDFIMTIPLGFLAERWGRRLVLRLNLLSRAFMLSWAIMVGYFDWVMPINAIIVGPTLSVLGGECVFNSITYALASDLTDDHVLRATYFGYMSSISYVVALLGPALASATMTVLLWLPFWLGIVLLLLGVPMIHMLPEPAPPTGDSSSDEEQTAPLLSSPIIKAHDAQPSLFRSTAERFRTLQTIVTSHPRNFSLLLISFFLTSLASSDTKLLVQYISKRYSWTFASAGYLLSGKAVVNFTLLTVVIPKFLQSRRVSRGSVSRIESGDSANVRYANVCLVVSVIGAFAIAVAAKIWILVPALLVYALGSALPIFTLSLLKSPAVSPPHGKDHDDASNPDTHIFSIVMLVKTVGSLLGAPTMAMLWVRGIGIGGLALGMPYFVSGACYMVAVGVFRGIQVD</sequence>
<feature type="transmembrane region" description="Helical" evidence="6">
    <location>
        <begin position="82"/>
        <end position="104"/>
    </location>
</feature>
<dbReference type="GO" id="GO:0016020">
    <property type="term" value="C:membrane"/>
    <property type="evidence" value="ECO:0007669"/>
    <property type="project" value="UniProtKB-SubCell"/>
</dbReference>
<reference evidence="7 8" key="1">
    <citation type="journal article" date="2021" name="Nat. Commun.">
        <title>Genetic determinants of endophytism in the Arabidopsis root mycobiome.</title>
        <authorList>
            <person name="Mesny F."/>
            <person name="Miyauchi S."/>
            <person name="Thiergart T."/>
            <person name="Pickel B."/>
            <person name="Atanasova L."/>
            <person name="Karlsson M."/>
            <person name="Huettel B."/>
            <person name="Barry K.W."/>
            <person name="Haridas S."/>
            <person name="Chen C."/>
            <person name="Bauer D."/>
            <person name="Andreopoulos W."/>
            <person name="Pangilinan J."/>
            <person name="LaButti K."/>
            <person name="Riley R."/>
            <person name="Lipzen A."/>
            <person name="Clum A."/>
            <person name="Drula E."/>
            <person name="Henrissat B."/>
            <person name="Kohler A."/>
            <person name="Grigoriev I.V."/>
            <person name="Martin F.M."/>
            <person name="Hacquard S."/>
        </authorList>
    </citation>
    <scope>NUCLEOTIDE SEQUENCE [LARGE SCALE GENOMIC DNA]</scope>
    <source>
        <strain evidence="7 8">MPI-CAGE-CH-0241</strain>
    </source>
</reference>
<evidence type="ECO:0000256" key="5">
    <source>
        <dbReference type="ARBA" id="ARBA00023180"/>
    </source>
</evidence>
<evidence type="ECO:0000256" key="6">
    <source>
        <dbReference type="SAM" id="Phobius"/>
    </source>
</evidence>
<keyword evidence="4 6" id="KW-0472">Membrane</keyword>
<feature type="transmembrane region" description="Helical" evidence="6">
    <location>
        <begin position="289"/>
        <end position="312"/>
    </location>
</feature>
<evidence type="ECO:0000256" key="4">
    <source>
        <dbReference type="ARBA" id="ARBA00023136"/>
    </source>
</evidence>
<dbReference type="SUPFAM" id="SSF103473">
    <property type="entry name" value="MFS general substrate transporter"/>
    <property type="match status" value="1"/>
</dbReference>
<comment type="caution">
    <text evidence="7">The sequence shown here is derived from an EMBL/GenBank/DDBJ whole genome shotgun (WGS) entry which is preliminary data.</text>
</comment>
<feature type="transmembrane region" description="Helical" evidence="6">
    <location>
        <begin position="432"/>
        <end position="455"/>
    </location>
</feature>
<dbReference type="Gene3D" id="1.20.1250.20">
    <property type="entry name" value="MFS general substrate transporter like domains"/>
    <property type="match status" value="1"/>
</dbReference>
<dbReference type="GO" id="GO:0022857">
    <property type="term" value="F:transmembrane transporter activity"/>
    <property type="evidence" value="ECO:0007669"/>
    <property type="project" value="InterPro"/>
</dbReference>
<feature type="transmembrane region" description="Helical" evidence="6">
    <location>
        <begin position="147"/>
        <end position="168"/>
    </location>
</feature>
<gene>
    <name evidence="7" type="ORF">B0T10DRAFT_404096</name>
</gene>
<dbReference type="PANTHER" id="PTHR23507:SF8">
    <property type="entry name" value="MFS GENERAL SUBSTRATE TRANSPORTER"/>
    <property type="match status" value="1"/>
</dbReference>
<keyword evidence="2 6" id="KW-0812">Transmembrane</keyword>
<dbReference type="Pfam" id="PF07690">
    <property type="entry name" value="MFS_1"/>
    <property type="match status" value="1"/>
</dbReference>
<keyword evidence="8" id="KW-1185">Reference proteome</keyword>
<protein>
    <submittedName>
        <fullName evidence="7">Major facilitator superfamily domain-containing protein</fullName>
    </submittedName>
</protein>
<feature type="transmembrane region" description="Helical" evidence="6">
    <location>
        <begin position="358"/>
        <end position="380"/>
    </location>
</feature>
<keyword evidence="3 6" id="KW-1133">Transmembrane helix</keyword>
<dbReference type="InterPro" id="IPR036259">
    <property type="entry name" value="MFS_trans_sf"/>
</dbReference>
<dbReference type="EMBL" id="JAGPYM010000010">
    <property type="protein sequence ID" value="KAH6889764.1"/>
    <property type="molecule type" value="Genomic_DNA"/>
</dbReference>
<proteinExistence type="predicted"/>
<keyword evidence="5" id="KW-0325">Glycoprotein</keyword>
<accession>A0A9P8W445</accession>
<feature type="transmembrane region" description="Helical" evidence="6">
    <location>
        <begin position="401"/>
        <end position="426"/>
    </location>
</feature>
<feature type="transmembrane region" description="Helical" evidence="6">
    <location>
        <begin position="333"/>
        <end position="352"/>
    </location>
</feature>
<evidence type="ECO:0000256" key="1">
    <source>
        <dbReference type="ARBA" id="ARBA00004141"/>
    </source>
</evidence>
<organism evidence="7 8">
    <name type="scientific">Thelonectria olida</name>
    <dbReference type="NCBI Taxonomy" id="1576542"/>
    <lineage>
        <taxon>Eukaryota</taxon>
        <taxon>Fungi</taxon>
        <taxon>Dikarya</taxon>
        <taxon>Ascomycota</taxon>
        <taxon>Pezizomycotina</taxon>
        <taxon>Sordariomycetes</taxon>
        <taxon>Hypocreomycetidae</taxon>
        <taxon>Hypocreales</taxon>
        <taxon>Nectriaceae</taxon>
        <taxon>Thelonectria</taxon>
    </lineage>
</organism>
<dbReference type="PANTHER" id="PTHR23507">
    <property type="entry name" value="ZGC:174356"/>
    <property type="match status" value="1"/>
</dbReference>
<dbReference type="OrthoDB" id="10029326at2759"/>
<evidence type="ECO:0000256" key="3">
    <source>
        <dbReference type="ARBA" id="ARBA00022989"/>
    </source>
</evidence>
<name>A0A9P8W445_9HYPO</name>
<evidence type="ECO:0000313" key="8">
    <source>
        <dbReference type="Proteomes" id="UP000777438"/>
    </source>
</evidence>
<dbReference type="AlphaFoldDB" id="A0A9P8W445"/>
<feature type="transmembrane region" description="Helical" evidence="6">
    <location>
        <begin position="58"/>
        <end position="75"/>
    </location>
</feature>
<feature type="transmembrane region" description="Helical" evidence="6">
    <location>
        <begin position="174"/>
        <end position="194"/>
    </location>
</feature>